<gene>
    <name evidence="3" type="ORF">PV08_03098</name>
</gene>
<dbReference type="Proteomes" id="UP000053328">
    <property type="component" value="Unassembled WGS sequence"/>
</dbReference>
<dbReference type="PANTHER" id="PTHR14905">
    <property type="entry name" value="NG37"/>
    <property type="match status" value="1"/>
</dbReference>
<keyword evidence="4" id="KW-1185">Reference proteome</keyword>
<feature type="region of interest" description="Disordered" evidence="1">
    <location>
        <begin position="561"/>
        <end position="580"/>
    </location>
</feature>
<reference evidence="3 4" key="1">
    <citation type="submission" date="2015-01" db="EMBL/GenBank/DDBJ databases">
        <title>The Genome Sequence of Exophiala spinifera CBS89968.</title>
        <authorList>
            <consortium name="The Broad Institute Genomics Platform"/>
            <person name="Cuomo C."/>
            <person name="de Hoog S."/>
            <person name="Gorbushina A."/>
            <person name="Stielow B."/>
            <person name="Teixiera M."/>
            <person name="Abouelleil A."/>
            <person name="Chapman S.B."/>
            <person name="Priest M."/>
            <person name="Young S.K."/>
            <person name="Wortman J."/>
            <person name="Nusbaum C."/>
            <person name="Birren B."/>
        </authorList>
    </citation>
    <scope>NUCLEOTIDE SEQUENCE [LARGE SCALE GENOMIC DNA]</scope>
    <source>
        <strain evidence="3 4">CBS 89968</strain>
    </source>
</reference>
<feature type="compositionally biased region" description="Polar residues" evidence="1">
    <location>
        <begin position="666"/>
        <end position="705"/>
    </location>
</feature>
<dbReference type="HOGENOM" id="CLU_010063_1_0_1"/>
<evidence type="ECO:0008006" key="5">
    <source>
        <dbReference type="Google" id="ProtNLM"/>
    </source>
</evidence>
<feature type="compositionally biased region" description="Basic and acidic residues" evidence="1">
    <location>
        <begin position="951"/>
        <end position="960"/>
    </location>
</feature>
<feature type="region of interest" description="Disordered" evidence="1">
    <location>
        <begin position="666"/>
        <end position="979"/>
    </location>
</feature>
<organism evidence="3 4">
    <name type="scientific">Exophiala spinifera</name>
    <dbReference type="NCBI Taxonomy" id="91928"/>
    <lineage>
        <taxon>Eukaryota</taxon>
        <taxon>Fungi</taxon>
        <taxon>Dikarya</taxon>
        <taxon>Ascomycota</taxon>
        <taxon>Pezizomycotina</taxon>
        <taxon>Eurotiomycetes</taxon>
        <taxon>Chaetothyriomycetidae</taxon>
        <taxon>Chaetothyriales</taxon>
        <taxon>Herpotrichiellaceae</taxon>
        <taxon>Exophiala</taxon>
    </lineage>
</organism>
<evidence type="ECO:0000313" key="3">
    <source>
        <dbReference type="EMBL" id="KIW18809.1"/>
    </source>
</evidence>
<feature type="signal peptide" evidence="2">
    <location>
        <begin position="1"/>
        <end position="25"/>
    </location>
</feature>
<sequence length="979" mass="108491">MALSSSHIVLLCAIGVVLLARPAHAFGAGNIGSTSKIEGQNWRHGDLEDTLLTIVAARAMGGKKFGKLDVKRVYFGNWLRDYSQAVDVGTVKYVSAEAIRILLWVLGFMSFGYGSGEFEVTTQRLGCYRPEEHIDNPKDYADNEDARQYDRRLRGPVDERRELAINPETGLKNYIASEGMGIDTSAGLVRHLFGRSIELGRQYARTKNKKDLYEALRLLGTGSHCLEDYAAHSNYVELALIELGERDVFPHVGRRTQIELREARHPVYPVVTGTFGGVDFLHSVCGEFDDKTTQSEIEELEGTMQQYQGMNNDDSVLQDLLNKVPSGIFGGKDEAGKANELKQNAVNHQMQNARISPREPEEWTQYLADVQKQIYPIIEWHDEIMQSITETIEKIPILPDLIENIQDEINKFVFSLLAPYVVPIINQVKNELNTGSNEIIQSSLDKQHIVFNDDCSSDPTHSMLSKDHFSNILNEPAGKVARQTIQWVVPQIVAAWDDDRIDVDRTLTRIINGVLHHPALRDYGQDGAGDGRRLMFRVVEEWWQGKDEREKDDFREKLSREGVESGKNHKEGVHDHGHGSNRPLGMANLNYNNGGSSGLAGGALGALGSAMGNASDSRPSNEAADTFGKMAGEAVGGGVLGSLVGGLASNIGGGILGGGLNKGEETYQSESYGQDGSYTQTTTQVGHSQSGDRYGQAQYSRTTAPHGQREEYSRFEQRQSGNHWQSEVRHEEHTSDGGYREETRRYDNDGDRPSHGRHHGQEQSYGRRHDDDGEERFSSGYGSSGRDTYGQQERRQEYGRRDDDDTGYGSRRDNESSEYSSRRNDDEYGSTTSYGRQERQSEYSSSGYGRQEETSYGSGGYGSRREESDDMPGGFGGRREEQSYGSSGYGRQTEYGKSGGYGGGRREDNYGSSDVPGGFGQQSESGYGGGREFESEGRGYGGNSGEYGGEGYRRQRRYGENEDEGEGEGGYGGYGSSRY</sequence>
<feature type="compositionally biased region" description="Basic and acidic residues" evidence="1">
    <location>
        <begin position="707"/>
        <end position="717"/>
    </location>
</feature>
<evidence type="ECO:0000313" key="4">
    <source>
        <dbReference type="Proteomes" id="UP000053328"/>
    </source>
</evidence>
<dbReference type="GeneID" id="27330181"/>
<feature type="compositionally biased region" description="Basic and acidic residues" evidence="1">
    <location>
        <begin position="792"/>
        <end position="803"/>
    </location>
</feature>
<dbReference type="InterPro" id="IPR052577">
    <property type="entry name" value="VWA7"/>
</dbReference>
<dbReference type="InterPro" id="IPR010816">
    <property type="entry name" value="Het-C"/>
</dbReference>
<dbReference type="PANTHER" id="PTHR14905:SF11">
    <property type="entry name" value="TINC (EUROFUNG)"/>
    <property type="match status" value="1"/>
</dbReference>
<evidence type="ECO:0000256" key="1">
    <source>
        <dbReference type="SAM" id="MobiDB-lite"/>
    </source>
</evidence>
<feature type="compositionally biased region" description="Gly residues" evidence="1">
    <location>
        <begin position="938"/>
        <end position="950"/>
    </location>
</feature>
<dbReference type="VEuPathDB" id="FungiDB:PV08_03098"/>
<name>A0A0D2C5D9_9EURO</name>
<feature type="chain" id="PRO_5002239461" description="Het-C-domain-containing protein" evidence="2">
    <location>
        <begin position="26"/>
        <end position="979"/>
    </location>
</feature>
<accession>A0A0D2C5D9</accession>
<dbReference type="RefSeq" id="XP_016239025.1">
    <property type="nucleotide sequence ID" value="XM_016377455.1"/>
</dbReference>
<dbReference type="AlphaFoldDB" id="A0A0D2C5D9"/>
<dbReference type="STRING" id="91928.A0A0D2C5D9"/>
<dbReference type="EMBL" id="KN847493">
    <property type="protein sequence ID" value="KIW18809.1"/>
    <property type="molecule type" value="Genomic_DNA"/>
</dbReference>
<proteinExistence type="predicted"/>
<evidence type="ECO:0000256" key="2">
    <source>
        <dbReference type="SAM" id="SignalP"/>
    </source>
</evidence>
<protein>
    <recommendedName>
        <fullName evidence="5">Het-C-domain-containing protein</fullName>
    </recommendedName>
</protein>
<keyword evidence="2" id="KW-0732">Signal</keyword>
<dbReference type="OrthoDB" id="2506204at2759"/>
<feature type="compositionally biased region" description="Basic and acidic residues" evidence="1">
    <location>
        <begin position="561"/>
        <end position="578"/>
    </location>
</feature>
<feature type="compositionally biased region" description="Basic and acidic residues" evidence="1">
    <location>
        <begin position="810"/>
        <end position="826"/>
    </location>
</feature>
<feature type="compositionally biased region" description="Basic and acidic residues" evidence="1">
    <location>
        <begin position="726"/>
        <end position="777"/>
    </location>
</feature>
<dbReference type="Pfam" id="PF07217">
    <property type="entry name" value="Het-C"/>
    <property type="match status" value="1"/>
</dbReference>
<feature type="compositionally biased region" description="Gly residues" evidence="1">
    <location>
        <begin position="968"/>
        <end position="979"/>
    </location>
</feature>